<sequence length="94" mass="10611">MEGIRSPVPSSWQEVLATLLHCLHERSRRRYRVIAYSAVEGSGSLYLRYAFLCIIHQLGPEEFIEPLPFHVPGGVKLIDFIVVAAVTEQRSSCI</sequence>
<evidence type="ECO:0000313" key="1">
    <source>
        <dbReference type="EMBL" id="KAF6205595.1"/>
    </source>
</evidence>
<keyword evidence="2" id="KW-1185">Reference proteome</keyword>
<gene>
    <name evidence="1" type="ORF">GE061_019768</name>
</gene>
<organism evidence="1 2">
    <name type="scientific">Apolygus lucorum</name>
    <name type="common">Small green plant bug</name>
    <name type="synonym">Lygocoris lucorum</name>
    <dbReference type="NCBI Taxonomy" id="248454"/>
    <lineage>
        <taxon>Eukaryota</taxon>
        <taxon>Metazoa</taxon>
        <taxon>Ecdysozoa</taxon>
        <taxon>Arthropoda</taxon>
        <taxon>Hexapoda</taxon>
        <taxon>Insecta</taxon>
        <taxon>Pterygota</taxon>
        <taxon>Neoptera</taxon>
        <taxon>Paraneoptera</taxon>
        <taxon>Hemiptera</taxon>
        <taxon>Heteroptera</taxon>
        <taxon>Panheteroptera</taxon>
        <taxon>Cimicomorpha</taxon>
        <taxon>Miridae</taxon>
        <taxon>Mirini</taxon>
        <taxon>Apolygus</taxon>
    </lineage>
</organism>
<protein>
    <submittedName>
        <fullName evidence="1">Uncharacterized protein</fullName>
    </submittedName>
</protein>
<comment type="caution">
    <text evidence="1">The sequence shown here is derived from an EMBL/GenBank/DDBJ whole genome shotgun (WGS) entry which is preliminary data.</text>
</comment>
<evidence type="ECO:0000313" key="2">
    <source>
        <dbReference type="Proteomes" id="UP000466442"/>
    </source>
</evidence>
<proteinExistence type="predicted"/>
<dbReference type="EMBL" id="WIXP02000009">
    <property type="protein sequence ID" value="KAF6205595.1"/>
    <property type="molecule type" value="Genomic_DNA"/>
</dbReference>
<dbReference type="Proteomes" id="UP000466442">
    <property type="component" value="Linkage Group LG9"/>
</dbReference>
<accession>A0A8S9XDE7</accession>
<name>A0A8S9XDE7_APOLU</name>
<dbReference type="AlphaFoldDB" id="A0A8S9XDE7"/>
<reference evidence="1" key="1">
    <citation type="journal article" date="2021" name="Mol. Ecol. Resour.">
        <title>Apolygus lucorum genome provides insights into omnivorousness and mesophyll feeding.</title>
        <authorList>
            <person name="Liu Y."/>
            <person name="Liu H."/>
            <person name="Wang H."/>
            <person name="Huang T."/>
            <person name="Liu B."/>
            <person name="Yang B."/>
            <person name="Yin L."/>
            <person name="Li B."/>
            <person name="Zhang Y."/>
            <person name="Zhang S."/>
            <person name="Jiang F."/>
            <person name="Zhang X."/>
            <person name="Ren Y."/>
            <person name="Wang B."/>
            <person name="Wang S."/>
            <person name="Lu Y."/>
            <person name="Wu K."/>
            <person name="Fan W."/>
            <person name="Wang G."/>
        </authorList>
    </citation>
    <scope>NUCLEOTIDE SEQUENCE</scope>
    <source>
        <strain evidence="1">12Hb</strain>
    </source>
</reference>